<evidence type="ECO:0000256" key="8">
    <source>
        <dbReference type="SAM" id="Phobius"/>
    </source>
</evidence>
<dbReference type="AlphaFoldDB" id="A0AAW9UHY6"/>
<dbReference type="PANTHER" id="PTHR30472:SF1">
    <property type="entry name" value="FE(3+) DICITRATE TRANSPORT SYSTEM PERMEASE PROTEIN FECC-RELATED"/>
    <property type="match status" value="1"/>
</dbReference>
<keyword evidence="4" id="KW-1003">Cell membrane</keyword>
<dbReference type="RefSeq" id="WP_153938262.1">
    <property type="nucleotide sequence ID" value="NZ_WJVL01000013.1"/>
</dbReference>
<evidence type="ECO:0000256" key="5">
    <source>
        <dbReference type="ARBA" id="ARBA00022692"/>
    </source>
</evidence>
<feature type="non-terminal residue" evidence="9">
    <location>
        <position position="131"/>
    </location>
</feature>
<accession>A0AAW9UHY6</accession>
<evidence type="ECO:0000313" key="9">
    <source>
        <dbReference type="EMBL" id="MRJ97782.1"/>
    </source>
</evidence>
<comment type="subcellular location">
    <subcellularLocation>
        <location evidence="1">Cell membrane</location>
        <topology evidence="1">Multi-pass membrane protein</topology>
    </subcellularLocation>
</comment>
<evidence type="ECO:0000256" key="7">
    <source>
        <dbReference type="ARBA" id="ARBA00023136"/>
    </source>
</evidence>
<comment type="caution">
    <text evidence="9">The sequence shown here is derived from an EMBL/GenBank/DDBJ whole genome shotgun (WGS) entry which is preliminary data.</text>
</comment>
<evidence type="ECO:0000313" key="10">
    <source>
        <dbReference type="Proteomes" id="UP000441029"/>
    </source>
</evidence>
<comment type="similarity">
    <text evidence="2">Belongs to the binding-protein-dependent transport system permease family. FecCD subfamily.</text>
</comment>
<evidence type="ECO:0000256" key="2">
    <source>
        <dbReference type="ARBA" id="ARBA00007935"/>
    </source>
</evidence>
<evidence type="ECO:0000256" key="1">
    <source>
        <dbReference type="ARBA" id="ARBA00004651"/>
    </source>
</evidence>
<dbReference type="GO" id="GO:0033214">
    <property type="term" value="P:siderophore-iron import into cell"/>
    <property type="evidence" value="ECO:0007669"/>
    <property type="project" value="TreeGrafter"/>
</dbReference>
<proteinExistence type="inferred from homology"/>
<evidence type="ECO:0000256" key="4">
    <source>
        <dbReference type="ARBA" id="ARBA00022475"/>
    </source>
</evidence>
<dbReference type="InterPro" id="IPR037294">
    <property type="entry name" value="ABC_BtuC-like"/>
</dbReference>
<sequence>MSVAILLSARRRPRPRLALLLLTLLLIAASLVHLGLGARWIAPQTVLRALLEYDPRNFEQRIIIDLRLVRLAAALLTGAALGVAGLLLQTVIRNPLGEPHILGLNAGASLAVVATSALGLSCLLYTSPSPR</sequence>
<gene>
    <name evidence="9" type="ORF">GJJ01_17700</name>
</gene>
<dbReference type="GO" id="GO:0022857">
    <property type="term" value="F:transmembrane transporter activity"/>
    <property type="evidence" value="ECO:0007669"/>
    <property type="project" value="InterPro"/>
</dbReference>
<keyword evidence="5 8" id="KW-0812">Transmembrane</keyword>
<keyword evidence="3" id="KW-0813">Transport</keyword>
<evidence type="ECO:0000256" key="3">
    <source>
        <dbReference type="ARBA" id="ARBA00022448"/>
    </source>
</evidence>
<dbReference type="InterPro" id="IPR000522">
    <property type="entry name" value="ABC_transptr_permease_BtuC"/>
</dbReference>
<feature type="transmembrane region" description="Helical" evidence="8">
    <location>
        <begin position="71"/>
        <end position="92"/>
    </location>
</feature>
<feature type="transmembrane region" description="Helical" evidence="8">
    <location>
        <begin position="104"/>
        <end position="126"/>
    </location>
</feature>
<keyword evidence="7 8" id="KW-0472">Membrane</keyword>
<dbReference type="Proteomes" id="UP000441029">
    <property type="component" value="Unassembled WGS sequence"/>
</dbReference>
<protein>
    <submittedName>
        <fullName evidence="9">Iron chelate uptake ABC transporter family permease subunit</fullName>
    </submittedName>
</protein>
<dbReference type="EMBL" id="WJVL01000013">
    <property type="protein sequence ID" value="MRJ97782.1"/>
    <property type="molecule type" value="Genomic_DNA"/>
</dbReference>
<evidence type="ECO:0000256" key="6">
    <source>
        <dbReference type="ARBA" id="ARBA00022989"/>
    </source>
</evidence>
<dbReference type="PANTHER" id="PTHR30472">
    <property type="entry name" value="FERRIC ENTEROBACTIN TRANSPORT SYSTEM PERMEASE PROTEIN"/>
    <property type="match status" value="1"/>
</dbReference>
<reference evidence="9 10" key="1">
    <citation type="submission" date="2019-11" db="EMBL/GenBank/DDBJ databases">
        <title>Molecular typing, antibiotic resistance determination and virulence profiling for 36 multidrug-resistant clinical Klebsiella pneumoniae isolates using second- and third-generation sequencing.</title>
        <authorList>
            <person name="Shelenkov A."/>
            <person name="Mikhaylova Y."/>
            <person name="Yanushevich Y."/>
            <person name="Samoilov A."/>
            <person name="Petrova L."/>
            <person name="Fomina V."/>
            <person name="Gusarov V."/>
            <person name="Zamyatin M."/>
            <person name="Shagin D."/>
        </authorList>
    </citation>
    <scope>NUCLEOTIDE SEQUENCE [LARGE SCALE GENOMIC DNA]</scope>
    <source>
        <strain evidence="9 10">CriePir226</strain>
    </source>
</reference>
<keyword evidence="6 8" id="KW-1133">Transmembrane helix</keyword>
<dbReference type="GO" id="GO:0005886">
    <property type="term" value="C:plasma membrane"/>
    <property type="evidence" value="ECO:0007669"/>
    <property type="project" value="UniProtKB-SubCell"/>
</dbReference>
<dbReference type="SUPFAM" id="SSF81345">
    <property type="entry name" value="ABC transporter involved in vitamin B12 uptake, BtuC"/>
    <property type="match status" value="1"/>
</dbReference>
<dbReference type="Gene3D" id="1.10.3470.10">
    <property type="entry name" value="ABC transporter involved in vitamin B12 uptake, BtuC"/>
    <property type="match status" value="1"/>
</dbReference>
<organism evidence="9 10">
    <name type="scientific">Klebsiella pneumoniae</name>
    <dbReference type="NCBI Taxonomy" id="573"/>
    <lineage>
        <taxon>Bacteria</taxon>
        <taxon>Pseudomonadati</taxon>
        <taxon>Pseudomonadota</taxon>
        <taxon>Gammaproteobacteria</taxon>
        <taxon>Enterobacterales</taxon>
        <taxon>Enterobacteriaceae</taxon>
        <taxon>Klebsiella/Raoultella group</taxon>
        <taxon>Klebsiella</taxon>
        <taxon>Klebsiella pneumoniae complex</taxon>
    </lineage>
</organism>
<dbReference type="Pfam" id="PF01032">
    <property type="entry name" value="FecCD"/>
    <property type="match status" value="1"/>
</dbReference>
<name>A0AAW9UHY6_KLEPN</name>